<dbReference type="Proteomes" id="UP000076567">
    <property type="component" value="Unassembled WGS sequence"/>
</dbReference>
<evidence type="ECO:0000313" key="2">
    <source>
        <dbReference type="Proteomes" id="UP000076567"/>
    </source>
</evidence>
<accession>A0A161TGQ8</accession>
<sequence>MSNQVGIKFTYYRNGTTISQMTDYDDIQEVMNQGFESVAVDCIQKVFHAIGLDLDQLSYPHPATRFCFFSELSYDTNQMITEGKRRPVLSKKKDLVY</sequence>
<evidence type="ECO:0000313" key="1">
    <source>
        <dbReference type="EMBL" id="KZE64042.1"/>
    </source>
</evidence>
<dbReference type="OrthoDB" id="9864208at2"/>
<gene>
    <name evidence="1" type="ORF">AWM68_13110</name>
</gene>
<reference evidence="2" key="1">
    <citation type="submission" date="2016-01" db="EMBL/GenBank/DDBJ databases">
        <title>Draft genome of Chromobacterium sp. F49.</title>
        <authorList>
            <person name="Hong K.W."/>
        </authorList>
    </citation>
    <scope>NUCLEOTIDE SEQUENCE [LARGE SCALE GENOMIC DNA]</scope>
    <source>
        <strain evidence="2">P7IIIA</strain>
    </source>
</reference>
<comment type="caution">
    <text evidence="1">The sequence shown here is derived from an EMBL/GenBank/DDBJ whole genome shotgun (WGS) entry which is preliminary data.</text>
</comment>
<organism evidence="1 2">
    <name type="scientific">Fictibacillus phosphorivorans</name>
    <dbReference type="NCBI Taxonomy" id="1221500"/>
    <lineage>
        <taxon>Bacteria</taxon>
        <taxon>Bacillati</taxon>
        <taxon>Bacillota</taxon>
        <taxon>Bacilli</taxon>
        <taxon>Bacillales</taxon>
        <taxon>Fictibacillaceae</taxon>
        <taxon>Fictibacillus</taxon>
    </lineage>
</organism>
<keyword evidence="2" id="KW-1185">Reference proteome</keyword>
<dbReference type="AlphaFoldDB" id="A0A161TGQ8"/>
<protein>
    <submittedName>
        <fullName evidence="1">Uncharacterized protein</fullName>
    </submittedName>
</protein>
<proteinExistence type="predicted"/>
<name>A0A161TGQ8_9BACL</name>
<dbReference type="EMBL" id="LRFC01000038">
    <property type="protein sequence ID" value="KZE64042.1"/>
    <property type="molecule type" value="Genomic_DNA"/>
</dbReference>
<dbReference type="RefSeq" id="WP_066245017.1">
    <property type="nucleotide sequence ID" value="NZ_LRFC01000038.1"/>
</dbReference>